<organism evidence="1">
    <name type="scientific">viral metagenome</name>
    <dbReference type="NCBI Taxonomy" id="1070528"/>
    <lineage>
        <taxon>unclassified sequences</taxon>
        <taxon>metagenomes</taxon>
        <taxon>organismal metagenomes</taxon>
    </lineage>
</organism>
<evidence type="ECO:0000313" key="1">
    <source>
        <dbReference type="EMBL" id="QHT30712.1"/>
    </source>
</evidence>
<accession>A0A6C0EPS4</accession>
<proteinExistence type="predicted"/>
<dbReference type="EMBL" id="MN738909">
    <property type="protein sequence ID" value="QHT30712.1"/>
    <property type="molecule type" value="Genomic_DNA"/>
</dbReference>
<protein>
    <submittedName>
        <fullName evidence="1">Uncharacterized protein</fullName>
    </submittedName>
</protein>
<dbReference type="AlphaFoldDB" id="A0A6C0EPS4"/>
<name>A0A6C0EPS4_9ZZZZ</name>
<sequence>MDDNDIKQYLLEYGINNSIISNKFIEIKEYLINEEGGGTEFIKLNEGIELLDDIFINVFKDIGIITRKLSKNEIDNINDSNDKIYKDNHKNDIILTKKNNKIKLRDYQINIIENGFNMIKKYYKFYLELATGAGKSTIIS</sequence>
<reference evidence="1" key="1">
    <citation type="journal article" date="2020" name="Nature">
        <title>Giant virus diversity and host interactions through global metagenomics.</title>
        <authorList>
            <person name="Schulz F."/>
            <person name="Roux S."/>
            <person name="Paez-Espino D."/>
            <person name="Jungbluth S."/>
            <person name="Walsh D.A."/>
            <person name="Denef V.J."/>
            <person name="McMahon K.D."/>
            <person name="Konstantinidis K.T."/>
            <person name="Eloe-Fadrosh E.A."/>
            <person name="Kyrpides N.C."/>
            <person name="Woyke T."/>
        </authorList>
    </citation>
    <scope>NUCLEOTIDE SEQUENCE</scope>
    <source>
        <strain evidence="1">GVMAG-M-3300009151-35</strain>
    </source>
</reference>